<dbReference type="Proteomes" id="UP000309215">
    <property type="component" value="Unassembled WGS sequence"/>
</dbReference>
<comment type="caution">
    <text evidence="3">The sequence shown here is derived from an EMBL/GenBank/DDBJ whole genome shotgun (WGS) entry which is preliminary data.</text>
</comment>
<name>A0A4U1JER2_9BACT</name>
<keyword evidence="4" id="KW-1185">Reference proteome</keyword>
<organism evidence="3 4">
    <name type="scientific">Polyangium fumosum</name>
    <dbReference type="NCBI Taxonomy" id="889272"/>
    <lineage>
        <taxon>Bacteria</taxon>
        <taxon>Pseudomonadati</taxon>
        <taxon>Myxococcota</taxon>
        <taxon>Polyangia</taxon>
        <taxon>Polyangiales</taxon>
        <taxon>Polyangiaceae</taxon>
        <taxon>Polyangium</taxon>
    </lineage>
</organism>
<dbReference type="AlphaFoldDB" id="A0A4U1JER2"/>
<feature type="region of interest" description="Disordered" evidence="1">
    <location>
        <begin position="25"/>
        <end position="55"/>
    </location>
</feature>
<dbReference type="PROSITE" id="PS51257">
    <property type="entry name" value="PROKAR_LIPOPROTEIN"/>
    <property type="match status" value="1"/>
</dbReference>
<sequence>MRHSLAKTLFLCALPFAVACTTAPAAPVKSPEGGAPTDTAKAGDGARQVRVSAGDDPGIVMPIPTRYAWSIGPGESWTISIYRFVRSEGSKNLLKGPADAPEFSIPGAFTRPALPARSLAKGAPVLVPDLDPDDRTTLCGRVTSTSPDVVKVAILGVQNEPEEYTFDLDQVLPLDGKLGFGAPVAFKRTPDEKLYAPGVLVRIDERHAWLQSALRVAASDVKAIDVGRTYKVGDKVLVVPDDGSGRFTPVTITAVIGDGLAYAFQNKDGTRTVVDYCSVTSAL</sequence>
<proteinExistence type="predicted"/>
<evidence type="ECO:0000313" key="4">
    <source>
        <dbReference type="Proteomes" id="UP000309215"/>
    </source>
</evidence>
<dbReference type="RefSeq" id="WP_136929796.1">
    <property type="nucleotide sequence ID" value="NZ_SSMQ01000014.1"/>
</dbReference>
<keyword evidence="2" id="KW-0732">Signal</keyword>
<protein>
    <recommendedName>
        <fullName evidence="5">DUF5666 domain-containing protein</fullName>
    </recommendedName>
</protein>
<dbReference type="EMBL" id="SSMQ01000014">
    <property type="protein sequence ID" value="TKD08336.1"/>
    <property type="molecule type" value="Genomic_DNA"/>
</dbReference>
<evidence type="ECO:0000256" key="2">
    <source>
        <dbReference type="SAM" id="SignalP"/>
    </source>
</evidence>
<evidence type="ECO:0008006" key="5">
    <source>
        <dbReference type="Google" id="ProtNLM"/>
    </source>
</evidence>
<gene>
    <name evidence="3" type="ORF">E8A74_15540</name>
</gene>
<evidence type="ECO:0000313" key="3">
    <source>
        <dbReference type="EMBL" id="TKD08336.1"/>
    </source>
</evidence>
<feature type="chain" id="PRO_5020447874" description="DUF5666 domain-containing protein" evidence="2">
    <location>
        <begin position="26"/>
        <end position="283"/>
    </location>
</feature>
<evidence type="ECO:0000256" key="1">
    <source>
        <dbReference type="SAM" id="MobiDB-lite"/>
    </source>
</evidence>
<reference evidence="3 4" key="1">
    <citation type="submission" date="2019-04" db="EMBL/GenBank/DDBJ databases">
        <authorList>
            <person name="Li Y."/>
            <person name="Wang J."/>
        </authorList>
    </citation>
    <scope>NUCLEOTIDE SEQUENCE [LARGE SCALE GENOMIC DNA]</scope>
    <source>
        <strain evidence="3 4">DSM 14668</strain>
    </source>
</reference>
<feature type="signal peptide" evidence="2">
    <location>
        <begin position="1"/>
        <end position="25"/>
    </location>
</feature>
<accession>A0A4U1JER2</accession>